<dbReference type="Gene3D" id="2.30.170.10">
    <property type="match status" value="1"/>
</dbReference>
<dbReference type="AlphaFoldDB" id="J4V5G6"/>
<dbReference type="EMBL" id="JH611165">
    <property type="protein sequence ID" value="EJP73712.1"/>
    <property type="molecule type" value="Genomic_DNA"/>
</dbReference>
<dbReference type="InterPro" id="IPR049708">
    <property type="entry name" value="PP0621-like"/>
</dbReference>
<evidence type="ECO:0000256" key="1">
    <source>
        <dbReference type="SAM" id="Phobius"/>
    </source>
</evidence>
<keyword evidence="1" id="KW-1133">Transmembrane helix</keyword>
<dbReference type="HOGENOM" id="CLU_168222_2_0_6"/>
<reference evidence="2 3" key="1">
    <citation type="journal article" date="2012" name="ISME J.">
        <title>Genomic insights to SAR86, an abundant and uncultivated marine bacterial lineage.</title>
        <authorList>
            <person name="Dupont C.L."/>
            <person name="Rusch D.B."/>
            <person name="Yooseph S."/>
            <person name="Lombardo M.J."/>
            <person name="Richter R.A."/>
            <person name="Valas R."/>
            <person name="Novotny M."/>
            <person name="Yee-Greenbaum J."/>
            <person name="Selengut J.D."/>
            <person name="Haft D.H."/>
            <person name="Halpern A.L."/>
            <person name="Lasken R.S."/>
            <person name="Nealson K."/>
            <person name="Friedman R."/>
            <person name="Venter J.C."/>
        </authorList>
    </citation>
    <scope>NUCLEOTIDE SEQUENCE [LARGE SCALE GENOMIC DNA]</scope>
</reference>
<dbReference type="NCBIfam" id="NF041023">
    <property type="entry name" value="PP0621_fam"/>
    <property type="match status" value="1"/>
</dbReference>
<keyword evidence="1" id="KW-0472">Membrane</keyword>
<proteinExistence type="predicted"/>
<organism evidence="2 3">
    <name type="scientific">SAR86 cluster bacterium SAR86B</name>
    <dbReference type="NCBI Taxonomy" id="1123867"/>
    <lineage>
        <taxon>Bacteria</taxon>
        <taxon>Pseudomonadati</taxon>
        <taxon>Pseudomonadota</taxon>
        <taxon>Gammaproteobacteria</taxon>
        <taxon>SAR86 cluster</taxon>
    </lineage>
</organism>
<evidence type="ECO:0000313" key="2">
    <source>
        <dbReference type="EMBL" id="EJP73712.1"/>
    </source>
</evidence>
<dbReference type="Proteomes" id="UP000010116">
    <property type="component" value="Unassembled WGS sequence"/>
</dbReference>
<protein>
    <recommendedName>
        <fullName evidence="4">Prokaryotic metallothionein</fullName>
    </recommendedName>
</protein>
<evidence type="ECO:0000313" key="3">
    <source>
        <dbReference type="Proteomes" id="UP000010116"/>
    </source>
</evidence>
<keyword evidence="1" id="KW-0812">Transmembrane</keyword>
<feature type="transmembrane region" description="Helical" evidence="1">
    <location>
        <begin position="6"/>
        <end position="22"/>
    </location>
</feature>
<sequence>MFILKILLFAFPVIFFLIFLYLKSKINNAINSNQNKEISKQIIECEKCGVFVDQDLLVEKNKKFYCSENCSNP</sequence>
<accession>J4V5G6</accession>
<gene>
    <name evidence="2" type="ORF">NT02SARS_0129</name>
</gene>
<name>J4V5G6_9GAMM</name>
<evidence type="ECO:0008006" key="4">
    <source>
        <dbReference type="Google" id="ProtNLM"/>
    </source>
</evidence>